<gene>
    <name evidence="2" type="ORF">QI30_04360</name>
</gene>
<dbReference type="InterPro" id="IPR011008">
    <property type="entry name" value="Dimeric_a/b-barrel"/>
</dbReference>
<dbReference type="SUPFAM" id="SSF54909">
    <property type="entry name" value="Dimeric alpha+beta barrel"/>
    <property type="match status" value="1"/>
</dbReference>
<dbReference type="InterPro" id="IPR050404">
    <property type="entry name" value="Heme-degrading_MO"/>
</dbReference>
<keyword evidence="3" id="KW-1185">Reference proteome</keyword>
<dbReference type="PANTHER" id="PTHR34474:SF1">
    <property type="entry name" value="HEME-DEGRADING MONOOXYGENASE HMOA"/>
    <property type="match status" value="1"/>
</dbReference>
<name>A0A433RWI6_9BACL</name>
<keyword evidence="2" id="KW-0560">Oxidoreductase</keyword>
<dbReference type="EMBL" id="JTFC01000015">
    <property type="protein sequence ID" value="RUS57638.1"/>
    <property type="molecule type" value="Genomic_DNA"/>
</dbReference>
<feature type="domain" description="ABM" evidence="1">
    <location>
        <begin position="2"/>
        <end position="92"/>
    </location>
</feature>
<keyword evidence="2" id="KW-0503">Monooxygenase</keyword>
<organism evidence="2 3">
    <name type="scientific">Candidatus Kurthia intestinigallinarum</name>
    <dbReference type="NCBI Taxonomy" id="1562256"/>
    <lineage>
        <taxon>Bacteria</taxon>
        <taxon>Bacillati</taxon>
        <taxon>Bacillota</taxon>
        <taxon>Bacilli</taxon>
        <taxon>Bacillales</taxon>
        <taxon>Caryophanaceae</taxon>
        <taxon>Kurthia</taxon>
    </lineage>
</organism>
<evidence type="ECO:0000259" key="1">
    <source>
        <dbReference type="PROSITE" id="PS51725"/>
    </source>
</evidence>
<proteinExistence type="predicted"/>
<dbReference type="Gene3D" id="3.30.70.100">
    <property type="match status" value="1"/>
</dbReference>
<sequence>MLVQMRRFTVTEGNAHQLVEKFTTQKAPVEGREGFIDKTVLQKKVRRGEEEVIVVIRWESEDAWKAWEKSPEHIAGHRNNKGKERPEFIINVDVAMYEVK</sequence>
<accession>A0A433RWI6</accession>
<dbReference type="Proteomes" id="UP000288623">
    <property type="component" value="Unassembled WGS sequence"/>
</dbReference>
<reference evidence="2 3" key="1">
    <citation type="submission" date="2014-11" db="EMBL/GenBank/DDBJ databases">
        <title>Genome sequence and analysis of novel Kurthia sp.</title>
        <authorList>
            <person name="Lawson J.N."/>
            <person name="Gonzalez J.E."/>
            <person name="Rinauldi L."/>
            <person name="Xuan Z."/>
            <person name="Firman A."/>
            <person name="Shaddox L."/>
            <person name="Trudeau A."/>
            <person name="Shah S."/>
            <person name="Reiman D."/>
        </authorList>
    </citation>
    <scope>NUCLEOTIDE SEQUENCE [LARGE SCALE GENOMIC DNA]</scope>
    <source>
        <strain evidence="2 3">3B1D</strain>
    </source>
</reference>
<dbReference type="Pfam" id="PF03992">
    <property type="entry name" value="ABM"/>
    <property type="match status" value="1"/>
</dbReference>
<comment type="caution">
    <text evidence="2">The sequence shown here is derived from an EMBL/GenBank/DDBJ whole genome shotgun (WGS) entry which is preliminary data.</text>
</comment>
<dbReference type="AlphaFoldDB" id="A0A433RWI6"/>
<evidence type="ECO:0000313" key="3">
    <source>
        <dbReference type="Proteomes" id="UP000288623"/>
    </source>
</evidence>
<dbReference type="OrthoDB" id="1645001at2"/>
<dbReference type="InterPro" id="IPR007138">
    <property type="entry name" value="ABM_dom"/>
</dbReference>
<dbReference type="RefSeq" id="WP_126989738.1">
    <property type="nucleotide sequence ID" value="NZ_JTFC01000015.1"/>
</dbReference>
<protein>
    <submittedName>
        <fullName evidence="2">Monooxygenase</fullName>
    </submittedName>
</protein>
<dbReference type="PANTHER" id="PTHR34474">
    <property type="entry name" value="SIGNAL TRANSDUCTION PROTEIN TRAP"/>
    <property type="match status" value="1"/>
</dbReference>
<dbReference type="PROSITE" id="PS51725">
    <property type="entry name" value="ABM"/>
    <property type="match status" value="1"/>
</dbReference>
<dbReference type="GO" id="GO:0004497">
    <property type="term" value="F:monooxygenase activity"/>
    <property type="evidence" value="ECO:0007669"/>
    <property type="project" value="UniProtKB-KW"/>
</dbReference>
<evidence type="ECO:0000313" key="2">
    <source>
        <dbReference type="EMBL" id="RUS57638.1"/>
    </source>
</evidence>